<gene>
    <name evidence="3" type="ORF">EPUS_08532</name>
</gene>
<dbReference type="Gene3D" id="3.30.420.10">
    <property type="entry name" value="Ribonuclease H-like superfamily/Ribonuclease H"/>
    <property type="match status" value="1"/>
</dbReference>
<dbReference type="Pfam" id="PF13358">
    <property type="entry name" value="DDE_3"/>
    <property type="match status" value="1"/>
</dbReference>
<feature type="domain" description="Tc1-like transposase DDE" evidence="2">
    <location>
        <begin position="3"/>
        <end position="73"/>
    </location>
</feature>
<accession>U1GSL5</accession>
<dbReference type="eggNOG" id="ENOG502T6J3">
    <property type="taxonomic scope" value="Eukaryota"/>
</dbReference>
<evidence type="ECO:0000313" key="4">
    <source>
        <dbReference type="Proteomes" id="UP000019373"/>
    </source>
</evidence>
<dbReference type="OrthoDB" id="5410741at2759"/>
<feature type="compositionally biased region" description="Low complexity" evidence="1">
    <location>
        <begin position="116"/>
        <end position="132"/>
    </location>
</feature>
<proteinExistence type="predicted"/>
<dbReference type="Proteomes" id="UP000019373">
    <property type="component" value="Unassembled WGS sequence"/>
</dbReference>
<evidence type="ECO:0000259" key="2">
    <source>
        <dbReference type="Pfam" id="PF13358"/>
    </source>
</evidence>
<evidence type="ECO:0000313" key="3">
    <source>
        <dbReference type="EMBL" id="ERF74991.1"/>
    </source>
</evidence>
<dbReference type="HOGENOM" id="CLU_1224764_0_0_1"/>
<keyword evidence="4" id="KW-1185">Reference proteome</keyword>
<dbReference type="InterPro" id="IPR036397">
    <property type="entry name" value="RNaseH_sf"/>
</dbReference>
<dbReference type="GO" id="GO:0003676">
    <property type="term" value="F:nucleic acid binding"/>
    <property type="evidence" value="ECO:0007669"/>
    <property type="project" value="InterPro"/>
</dbReference>
<feature type="region of interest" description="Disordered" evidence="1">
    <location>
        <begin position="114"/>
        <end position="140"/>
    </location>
</feature>
<dbReference type="RefSeq" id="XP_007787688.1">
    <property type="nucleotide sequence ID" value="XM_007789498.1"/>
</dbReference>
<dbReference type="AlphaFoldDB" id="U1GSL5"/>
<name>U1GSL5_ENDPU</name>
<sequence>MLEEVVAPEWDENLILIEDNDGPHGTKGVANNKVKQAKIKLNIKWQAQPSNSPDLNPIKTIWRIIKQRLKSRGVIFQTEALKAAIQEEWDKITIEEINNAISTMPDRFAAINGVVSDDSGSSSATETTTTKTRPLRGRGNGKLVANMDEKAETFSCVAEEKLSAVLHGENTAKSKSKATDGHLSDLAREHIAGGWRPGMDPKVDYSGHFEFGGSLGTLALMTGSLC</sequence>
<dbReference type="EMBL" id="KE720845">
    <property type="protein sequence ID" value="ERF74991.1"/>
    <property type="molecule type" value="Genomic_DNA"/>
</dbReference>
<protein>
    <recommendedName>
        <fullName evidence="2">Tc1-like transposase DDE domain-containing protein</fullName>
    </recommendedName>
</protein>
<evidence type="ECO:0000256" key="1">
    <source>
        <dbReference type="SAM" id="MobiDB-lite"/>
    </source>
</evidence>
<organism evidence="3 4">
    <name type="scientific">Endocarpon pusillum (strain Z07020 / HMAS-L-300199)</name>
    <name type="common">Lichen-forming fungus</name>
    <dbReference type="NCBI Taxonomy" id="1263415"/>
    <lineage>
        <taxon>Eukaryota</taxon>
        <taxon>Fungi</taxon>
        <taxon>Dikarya</taxon>
        <taxon>Ascomycota</taxon>
        <taxon>Pezizomycotina</taxon>
        <taxon>Eurotiomycetes</taxon>
        <taxon>Chaetothyriomycetidae</taxon>
        <taxon>Verrucariales</taxon>
        <taxon>Verrucariaceae</taxon>
        <taxon>Endocarpon</taxon>
    </lineage>
</organism>
<dbReference type="InterPro" id="IPR038717">
    <property type="entry name" value="Tc1-like_DDE_dom"/>
</dbReference>
<reference evidence="4" key="1">
    <citation type="journal article" date="2014" name="BMC Genomics">
        <title>Genome characteristics reveal the impact of lichenization on lichen-forming fungus Endocarpon pusillum Hedwig (Verrucariales, Ascomycota).</title>
        <authorList>
            <person name="Wang Y.-Y."/>
            <person name="Liu B."/>
            <person name="Zhang X.-Y."/>
            <person name="Zhou Q.-M."/>
            <person name="Zhang T."/>
            <person name="Li H."/>
            <person name="Yu Y.-F."/>
            <person name="Zhang X.-L."/>
            <person name="Hao X.-Y."/>
            <person name="Wang M."/>
            <person name="Wang L."/>
            <person name="Wei J.-C."/>
        </authorList>
    </citation>
    <scope>NUCLEOTIDE SEQUENCE [LARGE SCALE GENOMIC DNA]</scope>
    <source>
        <strain evidence="4">Z07020 / HMAS-L-300199</strain>
    </source>
</reference>
<dbReference type="GeneID" id="19243381"/>